<organism evidence="2 3">
    <name type="scientific">Staphylococcus simiae CCM 7213 = CCUG 51256</name>
    <dbReference type="NCBI Taxonomy" id="911238"/>
    <lineage>
        <taxon>Bacteria</taxon>
        <taxon>Bacillati</taxon>
        <taxon>Bacillota</taxon>
        <taxon>Bacilli</taxon>
        <taxon>Bacillales</taxon>
        <taxon>Staphylococcaceae</taxon>
        <taxon>Staphylococcus</taxon>
    </lineage>
</organism>
<proteinExistence type="predicted"/>
<evidence type="ECO:0000259" key="1">
    <source>
        <dbReference type="Pfam" id="PF00534"/>
    </source>
</evidence>
<dbReference type="EMBL" id="AEUN01000011">
    <property type="protein sequence ID" value="EHJ09171.1"/>
    <property type="molecule type" value="Genomic_DNA"/>
</dbReference>
<dbReference type="PATRIC" id="fig|911238.3.peg.68"/>
<dbReference type="SUPFAM" id="SSF53756">
    <property type="entry name" value="UDP-Glycosyltransferase/glycogen phosphorylase"/>
    <property type="match status" value="1"/>
</dbReference>
<protein>
    <submittedName>
        <fullName evidence="2">Glycosyl transferase, group 1 family protein</fullName>
    </submittedName>
</protein>
<dbReference type="PANTHER" id="PTHR12526">
    <property type="entry name" value="GLYCOSYLTRANSFERASE"/>
    <property type="match status" value="1"/>
</dbReference>
<dbReference type="Gene3D" id="3.40.50.2000">
    <property type="entry name" value="Glycogen Phosphorylase B"/>
    <property type="match status" value="3"/>
</dbReference>
<comment type="caution">
    <text evidence="2">The sequence shown here is derived from an EMBL/GenBank/DDBJ whole genome shotgun (WGS) entry which is preliminary data.</text>
</comment>
<reference evidence="2 3" key="1">
    <citation type="journal article" date="2012" name="BMC Genomics">
        <title>Comparative genomic analysis of the genus Staphylococcus including Staphylococcus aureus and its newly described sister species Staphylococcus simiae.</title>
        <authorList>
            <person name="Suzuki H."/>
            <person name="Lefebure T."/>
            <person name="Pavinski Bitar P."/>
            <person name="Stanhope M.J."/>
        </authorList>
    </citation>
    <scope>NUCLEOTIDE SEQUENCE [LARGE SCALE GENOMIC DNA]</scope>
    <source>
        <strain evidence="2 3">CCM 7213</strain>
    </source>
</reference>
<dbReference type="Proteomes" id="UP000005413">
    <property type="component" value="Unassembled WGS sequence"/>
</dbReference>
<dbReference type="AlphaFoldDB" id="G5JF79"/>
<keyword evidence="2" id="KW-0808">Transferase</keyword>
<dbReference type="GO" id="GO:0016757">
    <property type="term" value="F:glycosyltransferase activity"/>
    <property type="evidence" value="ECO:0007669"/>
    <property type="project" value="InterPro"/>
</dbReference>
<evidence type="ECO:0000313" key="2">
    <source>
        <dbReference type="EMBL" id="EHJ09171.1"/>
    </source>
</evidence>
<feature type="domain" description="Glycosyl transferase family 1" evidence="1">
    <location>
        <begin position="318"/>
        <end position="469"/>
    </location>
</feature>
<sequence length="495" mass="59042">MIYTITSTLPRTHGGRTKSLLDRIKFLDESLGIENIVLTTNYNINYPDVYQKFLNEGKITQNTKFENIYEWLSNYKIFQKPKNKWFNRPKFLKVDKEIKQYESKKDNHNSLIKYFDQGKYILGRKYQKRKNILIYELFIDPDTEKVKERWDYSKYGVLHKKTFFNTKTDNIHMVEYLDVEGNVYCKKYFQNNNQNTLDYIQIYQNNIPFKAFSTEKKLFKFYFERKFKDEDIVFNDARLLDGALLKQNNKTKNILVLHSSHQKEGQISKSYKFALENYEKVEKYIVLTHKQKEDIQKKYHIPNQKFQIIPHTIKPYGKKNKENKLNRFVYIGRLAKEKQINHIIEAFKIVRDYGYDTRLVIFGSDVDNCKKDLINLIEQYNINHYVEFKKYTNSPLMEFQKSQASLLTSKYEGFGLTAIESIEVGCPVIAYDIDYGPSEIIQNGKNGYLVEPNNINELSKVMIKIIENPLKEVFTLEGLKEENKQRYYEQLFKGL</sequence>
<dbReference type="OrthoDB" id="570545at2"/>
<dbReference type="InterPro" id="IPR001296">
    <property type="entry name" value="Glyco_trans_1"/>
</dbReference>
<name>G5JF79_9STAP</name>
<evidence type="ECO:0000313" key="3">
    <source>
        <dbReference type="Proteomes" id="UP000005413"/>
    </source>
</evidence>
<accession>G5JF79</accession>
<keyword evidence="3" id="KW-1185">Reference proteome</keyword>
<dbReference type="PANTHER" id="PTHR12526:SF630">
    <property type="entry name" value="GLYCOSYLTRANSFERASE"/>
    <property type="match status" value="1"/>
</dbReference>
<dbReference type="RefSeq" id="WP_002461615.1">
    <property type="nucleotide sequence ID" value="NZ_AEUN01000011.1"/>
</dbReference>
<gene>
    <name evidence="2" type="ORF">SS7213T_00354</name>
</gene>
<dbReference type="Pfam" id="PF00534">
    <property type="entry name" value="Glycos_transf_1"/>
    <property type="match status" value="1"/>
</dbReference>